<dbReference type="InterPro" id="IPR017518">
    <property type="entry name" value="CHP03084"/>
</dbReference>
<dbReference type="RefSeq" id="WP_100414801.1">
    <property type="nucleotide sequence ID" value="NZ_PGEZ01000001.1"/>
</dbReference>
<feature type="region of interest" description="Disordered" evidence="1">
    <location>
        <begin position="258"/>
        <end position="304"/>
    </location>
</feature>
<feature type="domain" description="Mycothiol-dependent maleylpyruvate isomerase metal-binding" evidence="2">
    <location>
        <begin position="18"/>
        <end position="154"/>
    </location>
</feature>
<accession>A0A2M9BIZ6</accession>
<dbReference type="OrthoDB" id="113180at2"/>
<evidence type="ECO:0000313" key="3">
    <source>
        <dbReference type="EMBL" id="PJJ57907.1"/>
    </source>
</evidence>
<dbReference type="GO" id="GO:0046872">
    <property type="term" value="F:metal ion binding"/>
    <property type="evidence" value="ECO:0007669"/>
    <property type="project" value="InterPro"/>
</dbReference>
<dbReference type="InterPro" id="IPR024344">
    <property type="entry name" value="MDMPI_metal-binding"/>
</dbReference>
<keyword evidence="4" id="KW-1185">Reference proteome</keyword>
<proteinExistence type="predicted"/>
<dbReference type="InterPro" id="IPR017517">
    <property type="entry name" value="Maleyloyr_isom"/>
</dbReference>
<reference evidence="3 4" key="1">
    <citation type="submission" date="2017-11" db="EMBL/GenBank/DDBJ databases">
        <title>Genomic Encyclopedia of Archaeal and Bacterial Type Strains, Phase II (KMG-II): From Individual Species to Whole Genera.</title>
        <authorList>
            <person name="Goeker M."/>
        </authorList>
    </citation>
    <scope>NUCLEOTIDE SEQUENCE [LARGE SCALE GENOMIC DNA]</scope>
    <source>
        <strain evidence="3 4">DSM 27763</strain>
    </source>
</reference>
<feature type="compositionally biased region" description="Basic and acidic residues" evidence="1">
    <location>
        <begin position="290"/>
        <end position="304"/>
    </location>
</feature>
<dbReference type="Gene3D" id="1.20.120.450">
    <property type="entry name" value="dinb family like domain"/>
    <property type="match status" value="1"/>
</dbReference>
<evidence type="ECO:0000313" key="4">
    <source>
        <dbReference type="Proteomes" id="UP000230842"/>
    </source>
</evidence>
<dbReference type="InterPro" id="IPR034660">
    <property type="entry name" value="DinB/YfiT-like"/>
</dbReference>
<protein>
    <submittedName>
        <fullName evidence="3">Uncharacterized protein (TIGR03084 family)</fullName>
    </submittedName>
</protein>
<evidence type="ECO:0000256" key="1">
    <source>
        <dbReference type="SAM" id="MobiDB-lite"/>
    </source>
</evidence>
<sequence>MTDAATDPDVLTPLLADLAAEGEQLDAVVAGLDDAGWSSPTPAPGWTVAHQVAHLHWTDEASLAAIEGGEAFGDLMKRAASDPTGFVDAEAERIAAGSAEELLSAWRDGRARLSDALRAVPRGTKIAWFGPPMSAASMATARLMETWAHGRDVAEALGVELPRDRRAEHVAYLGFRTRAFAYLVRGREMPDAPVRVELHGPGGERWAWGPEDAPDRVTGDGYDFALLATRRRTRDDVDVAAHGAAADEWLDIVQAFAGLPGPDPKPRSGRVDAVPLSPSVEAEPFSPSVEAERSEDRDPAGGVS</sequence>
<dbReference type="SUPFAM" id="SSF109854">
    <property type="entry name" value="DinB/YfiT-like putative metalloenzymes"/>
    <property type="match status" value="1"/>
</dbReference>
<evidence type="ECO:0000259" key="2">
    <source>
        <dbReference type="Pfam" id="PF11716"/>
    </source>
</evidence>
<comment type="caution">
    <text evidence="3">The sequence shown here is derived from an EMBL/GenBank/DDBJ whole genome shotgun (WGS) entry which is preliminary data.</text>
</comment>
<organism evidence="3 4">
    <name type="scientific">Mumia flava</name>
    <dbReference type="NCBI Taxonomy" id="1348852"/>
    <lineage>
        <taxon>Bacteria</taxon>
        <taxon>Bacillati</taxon>
        <taxon>Actinomycetota</taxon>
        <taxon>Actinomycetes</taxon>
        <taxon>Propionibacteriales</taxon>
        <taxon>Nocardioidaceae</taxon>
        <taxon>Mumia</taxon>
    </lineage>
</organism>
<dbReference type="Proteomes" id="UP000230842">
    <property type="component" value="Unassembled WGS sequence"/>
</dbReference>
<gene>
    <name evidence="3" type="ORF">CLV56_2146</name>
</gene>
<name>A0A2M9BIZ6_9ACTN</name>
<dbReference type="AlphaFoldDB" id="A0A2M9BIZ6"/>
<dbReference type="NCBIfam" id="TIGR03083">
    <property type="entry name" value="maleylpyruvate isomerase family mycothiol-dependent enzyme"/>
    <property type="match status" value="1"/>
</dbReference>
<dbReference type="EMBL" id="PGEZ01000001">
    <property type="protein sequence ID" value="PJJ57907.1"/>
    <property type="molecule type" value="Genomic_DNA"/>
</dbReference>
<dbReference type="Pfam" id="PF11716">
    <property type="entry name" value="MDMPI_N"/>
    <property type="match status" value="1"/>
</dbReference>
<dbReference type="NCBIfam" id="TIGR03084">
    <property type="entry name" value="TIGR03084 family metal-binding protein"/>
    <property type="match status" value="1"/>
</dbReference>